<dbReference type="InterPro" id="IPR022742">
    <property type="entry name" value="Hydrolase_4"/>
</dbReference>
<keyword evidence="2" id="KW-0378">Hydrolase</keyword>
<sequence length="336" mass="38121">MPIEHPFLFSREDALTETMEKVIAPFWANRQHGEFVGHDGLRLNWCAFTKPEHTRAIVVVNGRIEGVAKYQEIFFDLFNQGFDVYSYDHRGQGHSQRLVAGSDIGHVVEFDHYVDDLDTFINEVVTTKTHSQRMILAHSMGGAISVLYAARKPNAIDAIALSAPMLGINLSRPLQMAAKPLCKVLSKLQHPAGFAPGQVPYWAKPFKHNLLTQSEARYQWFRELYESDDTLKVGGPSAQWIWQSLDACERAVKTATDIDMPILLMQAARDEIVCNSVMFQFHRERQAAGLPIQFEILANSRHELLFERDVTRDKSLTLALTFFDSLSEETELEQTA</sequence>
<dbReference type="PANTHER" id="PTHR11614">
    <property type="entry name" value="PHOSPHOLIPASE-RELATED"/>
    <property type="match status" value="1"/>
</dbReference>
<keyword evidence="3" id="KW-1185">Reference proteome</keyword>
<evidence type="ECO:0000259" key="1">
    <source>
        <dbReference type="Pfam" id="PF12146"/>
    </source>
</evidence>
<dbReference type="InterPro" id="IPR029058">
    <property type="entry name" value="AB_hydrolase_fold"/>
</dbReference>
<gene>
    <name evidence="2" type="primary">ytpA</name>
    <name evidence="2" type="ORF">GMA8713_02433</name>
</gene>
<dbReference type="EC" id="3.1.1.-" evidence="2"/>
<dbReference type="AlphaFoldDB" id="A0A128F859"/>
<reference evidence="3" key="1">
    <citation type="submission" date="2016-02" db="EMBL/GenBank/DDBJ databases">
        <authorList>
            <person name="Rodrigo-Torres Lidia"/>
            <person name="Arahal R.David."/>
        </authorList>
    </citation>
    <scope>NUCLEOTIDE SEQUENCE [LARGE SCALE GENOMIC DNA]</scope>
    <source>
        <strain evidence="3">CECT 8713</strain>
    </source>
</reference>
<dbReference type="InterPro" id="IPR051044">
    <property type="entry name" value="MAG_DAG_Lipase"/>
</dbReference>
<dbReference type="RefSeq" id="WP_062709842.1">
    <property type="nucleotide sequence ID" value="NZ_CAWRCI010000020.1"/>
</dbReference>
<dbReference type="Gene3D" id="3.40.50.1820">
    <property type="entry name" value="alpha/beta hydrolase"/>
    <property type="match status" value="1"/>
</dbReference>
<evidence type="ECO:0000313" key="2">
    <source>
        <dbReference type="EMBL" id="CZF82969.1"/>
    </source>
</evidence>
<proteinExistence type="predicted"/>
<dbReference type="Pfam" id="PF12146">
    <property type="entry name" value="Hydrolase_4"/>
    <property type="match status" value="1"/>
</dbReference>
<protein>
    <submittedName>
        <fullName evidence="2">Phospholipase YtpA</fullName>
        <ecNumber evidence="2">3.1.1.-</ecNumber>
    </submittedName>
</protein>
<dbReference type="GO" id="GO:0016787">
    <property type="term" value="F:hydrolase activity"/>
    <property type="evidence" value="ECO:0007669"/>
    <property type="project" value="UniProtKB-KW"/>
</dbReference>
<organism evidence="2 3">
    <name type="scientific">Grimontia marina</name>
    <dbReference type="NCBI Taxonomy" id="646534"/>
    <lineage>
        <taxon>Bacteria</taxon>
        <taxon>Pseudomonadati</taxon>
        <taxon>Pseudomonadota</taxon>
        <taxon>Gammaproteobacteria</taxon>
        <taxon>Vibrionales</taxon>
        <taxon>Vibrionaceae</taxon>
        <taxon>Grimontia</taxon>
    </lineage>
</organism>
<dbReference type="OrthoDB" id="9788260at2"/>
<feature type="domain" description="Serine aminopeptidase S33" evidence="1">
    <location>
        <begin position="52"/>
        <end position="309"/>
    </location>
</feature>
<dbReference type="Proteomes" id="UP000073601">
    <property type="component" value="Unassembled WGS sequence"/>
</dbReference>
<accession>A0A128F859</accession>
<dbReference type="EMBL" id="FIZY01000020">
    <property type="protein sequence ID" value="CZF82969.1"/>
    <property type="molecule type" value="Genomic_DNA"/>
</dbReference>
<evidence type="ECO:0000313" key="3">
    <source>
        <dbReference type="Proteomes" id="UP000073601"/>
    </source>
</evidence>
<dbReference type="SUPFAM" id="SSF53474">
    <property type="entry name" value="alpha/beta-Hydrolases"/>
    <property type="match status" value="1"/>
</dbReference>
<name>A0A128F859_9GAMM</name>